<dbReference type="OrthoDB" id="25002at2157"/>
<organism evidence="1 2">
    <name type="scientific">Methanothrix thermoacetophila (strain DSM 6194 / JCM 14653 / NBRC 101360 / PT)</name>
    <name type="common">Methanosaeta thermophila</name>
    <dbReference type="NCBI Taxonomy" id="349307"/>
    <lineage>
        <taxon>Archaea</taxon>
        <taxon>Methanobacteriati</taxon>
        <taxon>Methanobacteriota</taxon>
        <taxon>Stenosarchaea group</taxon>
        <taxon>Methanomicrobia</taxon>
        <taxon>Methanotrichales</taxon>
        <taxon>Methanotrichaceae</taxon>
        <taxon>Methanothrix</taxon>
    </lineage>
</organism>
<name>A0B8R4_METTP</name>
<dbReference type="KEGG" id="mtp:Mthe_1310"/>
<proteinExistence type="predicted"/>
<evidence type="ECO:0000313" key="1">
    <source>
        <dbReference type="EMBL" id="ABK15088.1"/>
    </source>
</evidence>
<dbReference type="EMBL" id="CP000477">
    <property type="protein sequence ID" value="ABK15088.1"/>
    <property type="molecule type" value="Genomic_DNA"/>
</dbReference>
<keyword evidence="2" id="KW-1185">Reference proteome</keyword>
<dbReference type="RefSeq" id="WP_011696480.1">
    <property type="nucleotide sequence ID" value="NC_008553.1"/>
</dbReference>
<accession>A0B8R4</accession>
<sequence length="98" mass="10949">MNWTAAGDYYTPAEPLTTTKLQPPRRFYAAVDLDPERVGLDAARIAEEVIVHLLSCADVKVSLDIQARSPEGFPEDVVRIVNENSRDLRFSNSGFEPE</sequence>
<evidence type="ECO:0000313" key="2">
    <source>
        <dbReference type="Proteomes" id="UP000000674"/>
    </source>
</evidence>
<protein>
    <submittedName>
        <fullName evidence="1">Uncharacterized protein</fullName>
    </submittedName>
</protein>
<dbReference type="Proteomes" id="UP000000674">
    <property type="component" value="Chromosome"/>
</dbReference>
<dbReference type="GeneID" id="4462177"/>
<dbReference type="AlphaFoldDB" id="A0B8R4"/>
<reference evidence="1 2" key="1">
    <citation type="submission" date="2006-10" db="EMBL/GenBank/DDBJ databases">
        <title>Complete sequence of Methanosaeta thermophila PT.</title>
        <authorList>
            <consortium name="US DOE Joint Genome Institute"/>
            <person name="Copeland A."/>
            <person name="Lucas S."/>
            <person name="Lapidus A."/>
            <person name="Barry K."/>
            <person name="Detter J.C."/>
            <person name="Glavina del Rio T."/>
            <person name="Hammon N."/>
            <person name="Israni S."/>
            <person name="Pitluck S."/>
            <person name="Chain P."/>
            <person name="Malfatti S."/>
            <person name="Shin M."/>
            <person name="Vergez L."/>
            <person name="Schmutz J."/>
            <person name="Larimer F."/>
            <person name="Land M."/>
            <person name="Hauser L."/>
            <person name="Kyrpides N."/>
            <person name="Kim E."/>
            <person name="Smith K.S."/>
            <person name="Ingram-Smith C."/>
            <person name="Richardson P."/>
        </authorList>
    </citation>
    <scope>NUCLEOTIDE SEQUENCE [LARGE SCALE GENOMIC DNA]</scope>
    <source>
        <strain evidence="2">DSM 6194 / JCM 14653 / NBRC 101360 / PT</strain>
    </source>
</reference>
<dbReference type="HOGENOM" id="CLU_2327320_0_0_2"/>
<dbReference type="STRING" id="349307.Mthe_1310"/>
<gene>
    <name evidence="1" type="ordered locus">Mthe_1310</name>
</gene>